<dbReference type="EC" id="4.3.1.17" evidence="3"/>
<keyword evidence="4" id="KW-0312">Gluconeogenesis</keyword>
<dbReference type="GO" id="GO:0003941">
    <property type="term" value="F:L-serine ammonia-lyase activity"/>
    <property type="evidence" value="ECO:0007669"/>
    <property type="project" value="UniProtKB-EC"/>
</dbReference>
<evidence type="ECO:0000256" key="7">
    <source>
        <dbReference type="ARBA" id="ARBA00023004"/>
    </source>
</evidence>
<dbReference type="Proteomes" id="UP000009222">
    <property type="component" value="Chromosome"/>
</dbReference>
<dbReference type="EMBL" id="CP001841">
    <property type="protein sequence ID" value="AEF83449.1"/>
    <property type="molecule type" value="Genomic_DNA"/>
</dbReference>
<keyword evidence="9" id="KW-0456">Lyase</keyword>
<dbReference type="Pfam" id="PF03313">
    <property type="entry name" value="SDH_alpha"/>
    <property type="match status" value="1"/>
</dbReference>
<evidence type="ECO:0000256" key="5">
    <source>
        <dbReference type="ARBA" id="ARBA00022485"/>
    </source>
</evidence>
<dbReference type="GO" id="GO:0006094">
    <property type="term" value="P:gluconeogenesis"/>
    <property type="evidence" value="ECO:0007669"/>
    <property type="project" value="UniProtKB-KW"/>
</dbReference>
<evidence type="ECO:0000313" key="13">
    <source>
        <dbReference type="Proteomes" id="UP000009222"/>
    </source>
</evidence>
<organism evidence="12 13">
    <name type="scientific">Leadbettera azotonutricia (strain ATCC BAA-888 / DSM 13862 / ZAS-9)</name>
    <name type="common">Treponema azotonutricium</name>
    <dbReference type="NCBI Taxonomy" id="545695"/>
    <lineage>
        <taxon>Bacteria</taxon>
        <taxon>Pseudomonadati</taxon>
        <taxon>Spirochaetota</taxon>
        <taxon>Spirochaetia</taxon>
        <taxon>Spirochaetales</taxon>
        <taxon>Breznakiellaceae</taxon>
        <taxon>Leadbettera</taxon>
    </lineage>
</organism>
<evidence type="ECO:0000256" key="6">
    <source>
        <dbReference type="ARBA" id="ARBA00022723"/>
    </source>
</evidence>
<comment type="catalytic activity">
    <reaction evidence="10">
        <text>L-serine = pyruvate + NH4(+)</text>
        <dbReference type="Rhea" id="RHEA:19169"/>
        <dbReference type="ChEBI" id="CHEBI:15361"/>
        <dbReference type="ChEBI" id="CHEBI:28938"/>
        <dbReference type="ChEBI" id="CHEBI:33384"/>
        <dbReference type="EC" id="4.3.1.17"/>
    </reaction>
</comment>
<keyword evidence="6" id="KW-0479">Metal-binding</keyword>
<dbReference type="RefSeq" id="WP_015711391.1">
    <property type="nucleotide sequence ID" value="NC_015577.1"/>
</dbReference>
<evidence type="ECO:0000256" key="3">
    <source>
        <dbReference type="ARBA" id="ARBA00012093"/>
    </source>
</evidence>
<keyword evidence="8" id="KW-0411">Iron-sulfur</keyword>
<name>F5YBL5_LEAAZ</name>
<accession>F5YBL5</accession>
<evidence type="ECO:0000313" key="12">
    <source>
        <dbReference type="EMBL" id="AEF83449.1"/>
    </source>
</evidence>
<dbReference type="InterPro" id="IPR029009">
    <property type="entry name" value="ASB_dom_sf"/>
</dbReference>
<proteinExistence type="inferred from homology"/>
<evidence type="ECO:0000256" key="8">
    <source>
        <dbReference type="ARBA" id="ARBA00023014"/>
    </source>
</evidence>
<evidence type="ECO:0000256" key="9">
    <source>
        <dbReference type="ARBA" id="ARBA00023239"/>
    </source>
</evidence>
<gene>
    <name evidence="12" type="ordered locus">TREAZ_0561</name>
</gene>
<dbReference type="SUPFAM" id="SSF143548">
    <property type="entry name" value="Serine metabolism enzymes domain"/>
    <property type="match status" value="1"/>
</dbReference>
<dbReference type="PANTHER" id="PTHR30182">
    <property type="entry name" value="L-SERINE DEHYDRATASE"/>
    <property type="match status" value="1"/>
</dbReference>
<feature type="domain" description="Serine dehydratase-like alpha subunit" evidence="11">
    <location>
        <begin position="249"/>
        <end position="499"/>
    </location>
</feature>
<dbReference type="STRING" id="545695.TREAZ_0561"/>
<evidence type="ECO:0000256" key="2">
    <source>
        <dbReference type="ARBA" id="ARBA00008636"/>
    </source>
</evidence>
<dbReference type="KEGG" id="taz:TREAZ_0561"/>
<dbReference type="HOGENOM" id="CLU_022305_3_2_12"/>
<dbReference type="InterPro" id="IPR051318">
    <property type="entry name" value="Fe-S_L-Ser"/>
</dbReference>
<dbReference type="InterPro" id="IPR005130">
    <property type="entry name" value="Ser_deHydtase-like_asu"/>
</dbReference>
<dbReference type="eggNOG" id="COG1760">
    <property type="taxonomic scope" value="Bacteria"/>
</dbReference>
<dbReference type="GO" id="GO:0051539">
    <property type="term" value="F:4 iron, 4 sulfur cluster binding"/>
    <property type="evidence" value="ECO:0007669"/>
    <property type="project" value="UniProtKB-KW"/>
</dbReference>
<evidence type="ECO:0000256" key="1">
    <source>
        <dbReference type="ARBA" id="ARBA00001966"/>
    </source>
</evidence>
<dbReference type="PANTHER" id="PTHR30182:SF12">
    <property type="entry name" value="L-SERINE DEHYDRATASE, BETA CHAIN-RELATED"/>
    <property type="match status" value="1"/>
</dbReference>
<evidence type="ECO:0000259" key="11">
    <source>
        <dbReference type="Pfam" id="PF03313"/>
    </source>
</evidence>
<keyword evidence="13" id="KW-1185">Reference proteome</keyword>
<keyword evidence="7" id="KW-0408">Iron</keyword>
<dbReference type="GO" id="GO:0046872">
    <property type="term" value="F:metal ion binding"/>
    <property type="evidence" value="ECO:0007669"/>
    <property type="project" value="UniProtKB-KW"/>
</dbReference>
<evidence type="ECO:0000256" key="4">
    <source>
        <dbReference type="ARBA" id="ARBA00022432"/>
    </source>
</evidence>
<dbReference type="InParanoid" id="F5YBL5"/>
<dbReference type="OrthoDB" id="9805537at2"/>
<comment type="cofactor">
    <cofactor evidence="1">
        <name>[4Fe-4S] cluster</name>
        <dbReference type="ChEBI" id="CHEBI:49883"/>
    </cofactor>
</comment>
<comment type="similarity">
    <text evidence="2">Belongs to the iron-sulfur dependent L-serine dehydratase family.</text>
</comment>
<protein>
    <recommendedName>
        <fullName evidence="3">L-serine ammonia-lyase</fullName>
        <ecNumber evidence="3">4.3.1.17</ecNumber>
    </recommendedName>
</protein>
<reference evidence="13" key="1">
    <citation type="submission" date="2009-12" db="EMBL/GenBank/DDBJ databases">
        <title>Complete sequence of Treponema azotonutricium strain ZAS-9.</title>
        <authorList>
            <person name="Tetu S.G."/>
            <person name="Matson E."/>
            <person name="Ren Q."/>
            <person name="Seshadri R."/>
            <person name="Elbourne L."/>
            <person name="Hassan K.A."/>
            <person name="Durkin A."/>
            <person name="Radune D."/>
            <person name="Mohamoud Y."/>
            <person name="Shay R."/>
            <person name="Jin S."/>
            <person name="Zhang X."/>
            <person name="Lucey K."/>
            <person name="Ballor N.R."/>
            <person name="Ottesen E."/>
            <person name="Rosenthal R."/>
            <person name="Allen A."/>
            <person name="Leadbetter J.R."/>
            <person name="Paulsen I.T."/>
        </authorList>
    </citation>
    <scope>NUCLEOTIDE SEQUENCE [LARGE SCALE GENOMIC DNA]</scope>
    <source>
        <strain evidence="13">ATCC BAA-888 / DSM 13862 / ZAS-9</strain>
    </source>
</reference>
<sequence>MSKIFYPDFFNDVFGPIMQPGSSSSFAGNSRVGHAASFTIKGKLKRAKIRFNLSDKGRIRKLGNMMEDRAFLGGLQGFATDDERLFKSHELARENKISYEFGALDKDTPYPGSVCFDLESDKGEKGRLIGASIGGGMILISEINGFPVEWQGDSNALFFKPGVVQSKIDTLIKHQGSAVLAQKILKSASGEEARFVEFSELPAEKDLENFAPEEFLVYRALLPVVSFNGRQPQLFKNVDEWIAYAEAKHISFVEAAIAYEKAFSGWDEKRIWAYFEHIRDILLNQIHALEDQGIDPVPDTPLLPVYGKQWNRYKKSGKVLQDSLTSRIMDYAFSVNAKIPGVKIVPGPMGTGGGYLFSALEGVREARGLTRQKQLEGLAVAAGLGAIAFSNCHASGASGCVGESGICCAMASGAITWMAGGTGQQVQHAASMALQANIGIPCDPIPGGLEFPCLTRTVRAAVTAPLYADMALSGIDPLIPYHEVLHAIEHTRNLYPEAICGADCGTNCTPTAEKCQRFLSGEVMEGKMRWEAAAS</sequence>
<evidence type="ECO:0000256" key="10">
    <source>
        <dbReference type="ARBA" id="ARBA00049406"/>
    </source>
</evidence>
<keyword evidence="5" id="KW-0004">4Fe-4S</keyword>
<dbReference type="AlphaFoldDB" id="F5YBL5"/>
<reference evidence="12 13" key="2">
    <citation type="journal article" date="2011" name="ISME J.">
        <title>RNA-seq reveals cooperative metabolic interactions between two termite-gut spirochete species in co-culture.</title>
        <authorList>
            <person name="Rosenthal A.Z."/>
            <person name="Matson E.G."/>
            <person name="Eldar A."/>
            <person name="Leadbetter J.R."/>
        </authorList>
    </citation>
    <scope>NUCLEOTIDE SEQUENCE [LARGE SCALE GENOMIC DNA]</scope>
    <source>
        <strain evidence="13">ATCC BAA-888 / DSM 13862 / ZAS-9</strain>
    </source>
</reference>